<dbReference type="Gene3D" id="1.20.1250.70">
    <property type="entry name" value="Interleukin-15/Interleukin-21"/>
    <property type="match status" value="1"/>
</dbReference>
<sequence length="137" mass="15475">MEKFIWVAFWTVTLFTCLQANPIPIKESSIDLILNEVSCPSNSTFYTPPITTVGCIAAALECVMEELKGTAQEECEDPNARIEETVEFLEIQIQKLNITHASTNRSECDCETWSETPLSEFLKGTKFLLESYNLRNA</sequence>
<dbReference type="InterPro" id="IPR003443">
    <property type="entry name" value="IL-15/IL-21_fam"/>
</dbReference>
<dbReference type="SUPFAM" id="SSF47266">
    <property type="entry name" value="4-helical cytokines"/>
    <property type="match status" value="1"/>
</dbReference>
<protein>
    <recommendedName>
        <fullName evidence="7">Interleukin</fullName>
    </recommendedName>
</protein>
<dbReference type="GO" id="GO:0006955">
    <property type="term" value="P:immune response"/>
    <property type="evidence" value="ECO:0007669"/>
    <property type="project" value="InterPro"/>
</dbReference>
<dbReference type="GO" id="GO:0005615">
    <property type="term" value="C:extracellular space"/>
    <property type="evidence" value="ECO:0007669"/>
    <property type="project" value="UniProtKB-KW"/>
</dbReference>
<feature type="chain" id="PRO_5017389710" description="Interleukin" evidence="8">
    <location>
        <begin position="21"/>
        <end position="137"/>
    </location>
</feature>
<evidence type="ECO:0000313" key="10">
    <source>
        <dbReference type="Proteomes" id="UP000261360"/>
    </source>
</evidence>
<accession>A0A3B4YDP4</accession>
<reference evidence="9" key="1">
    <citation type="submission" date="2025-08" db="UniProtKB">
        <authorList>
            <consortium name="Ensembl"/>
        </authorList>
    </citation>
    <scope>IDENTIFICATION</scope>
</reference>
<proteinExistence type="inferred from homology"/>
<evidence type="ECO:0000256" key="5">
    <source>
        <dbReference type="ARBA" id="ARBA00022729"/>
    </source>
</evidence>
<reference evidence="9" key="2">
    <citation type="submission" date="2025-09" db="UniProtKB">
        <authorList>
            <consortium name="Ensembl"/>
        </authorList>
    </citation>
    <scope>IDENTIFICATION</scope>
</reference>
<evidence type="ECO:0000256" key="4">
    <source>
        <dbReference type="ARBA" id="ARBA00022525"/>
    </source>
</evidence>
<evidence type="ECO:0000256" key="3">
    <source>
        <dbReference type="ARBA" id="ARBA00022514"/>
    </source>
</evidence>
<evidence type="ECO:0000256" key="7">
    <source>
        <dbReference type="RuleBase" id="RU003453"/>
    </source>
</evidence>
<dbReference type="GO" id="GO:0005125">
    <property type="term" value="F:cytokine activity"/>
    <property type="evidence" value="ECO:0007669"/>
    <property type="project" value="UniProtKB-KW"/>
</dbReference>
<evidence type="ECO:0000256" key="2">
    <source>
        <dbReference type="ARBA" id="ARBA00006050"/>
    </source>
</evidence>
<keyword evidence="5 8" id="KW-0732">Signal</keyword>
<evidence type="ECO:0000256" key="8">
    <source>
        <dbReference type="SAM" id="SignalP"/>
    </source>
</evidence>
<organism evidence="9 10">
    <name type="scientific">Seriola lalandi dorsalis</name>
    <dbReference type="NCBI Taxonomy" id="1841481"/>
    <lineage>
        <taxon>Eukaryota</taxon>
        <taxon>Metazoa</taxon>
        <taxon>Chordata</taxon>
        <taxon>Craniata</taxon>
        <taxon>Vertebrata</taxon>
        <taxon>Euteleostomi</taxon>
        <taxon>Actinopterygii</taxon>
        <taxon>Neopterygii</taxon>
        <taxon>Teleostei</taxon>
        <taxon>Neoteleostei</taxon>
        <taxon>Acanthomorphata</taxon>
        <taxon>Carangaria</taxon>
        <taxon>Carangiformes</taxon>
        <taxon>Carangidae</taxon>
        <taxon>Seriola</taxon>
    </lineage>
</organism>
<keyword evidence="4" id="KW-0964">Secreted</keyword>
<dbReference type="AlphaFoldDB" id="A0A3B4YDP4"/>
<dbReference type="Proteomes" id="UP000261360">
    <property type="component" value="Unplaced"/>
</dbReference>
<keyword evidence="6" id="KW-1015">Disulfide bond</keyword>
<dbReference type="GO" id="GO:0005126">
    <property type="term" value="F:cytokine receptor binding"/>
    <property type="evidence" value="ECO:0007669"/>
    <property type="project" value="InterPro"/>
</dbReference>
<dbReference type="Ensembl" id="ENSSLDT00000028516.1">
    <property type="protein sequence ID" value="ENSSLDP00000027677.1"/>
    <property type="gene ID" value="ENSSLDG00000021457.1"/>
</dbReference>
<dbReference type="Pfam" id="PF02372">
    <property type="entry name" value="IL15"/>
    <property type="match status" value="1"/>
</dbReference>
<dbReference type="InterPro" id="IPR009079">
    <property type="entry name" value="4_helix_cytokine-like_core"/>
</dbReference>
<feature type="signal peptide" evidence="8">
    <location>
        <begin position="1"/>
        <end position="20"/>
    </location>
</feature>
<evidence type="ECO:0000313" key="9">
    <source>
        <dbReference type="Ensembl" id="ENSSLDP00000027677.1"/>
    </source>
</evidence>
<comment type="similarity">
    <text evidence="2 7">Belongs to the IL-15/IL-21 family.</text>
</comment>
<comment type="subcellular location">
    <subcellularLocation>
        <location evidence="1">Secreted</location>
    </subcellularLocation>
</comment>
<keyword evidence="10" id="KW-1185">Reference proteome</keyword>
<name>A0A3B4YDP4_SERLL</name>
<dbReference type="GeneTree" id="ENSGT00940000177064"/>
<evidence type="ECO:0000256" key="1">
    <source>
        <dbReference type="ARBA" id="ARBA00004613"/>
    </source>
</evidence>
<evidence type="ECO:0000256" key="6">
    <source>
        <dbReference type="ARBA" id="ARBA00023157"/>
    </source>
</evidence>
<keyword evidence="3 7" id="KW-0202">Cytokine</keyword>